<protein>
    <submittedName>
        <fullName evidence="9">TonB-dependent receptor Outer membrane receptor for ferrienterochelin and colicins</fullName>
    </submittedName>
</protein>
<dbReference type="PROSITE" id="PS52016">
    <property type="entry name" value="TONB_DEPENDENT_REC_3"/>
    <property type="match status" value="1"/>
</dbReference>
<keyword evidence="4" id="KW-0798">TonB box</keyword>
<dbReference type="GO" id="GO:0033214">
    <property type="term" value="P:siderophore-iron import into cell"/>
    <property type="evidence" value="ECO:0007669"/>
    <property type="project" value="TreeGrafter"/>
</dbReference>
<gene>
    <name evidence="9" type="ORF">MNBD_UNCLBAC01-660</name>
</gene>
<dbReference type="EMBL" id="UOGJ01000065">
    <property type="protein sequence ID" value="VAX35570.1"/>
    <property type="molecule type" value="Genomic_DNA"/>
</dbReference>
<evidence type="ECO:0000256" key="6">
    <source>
        <dbReference type="ARBA" id="ARBA00023237"/>
    </source>
</evidence>
<dbReference type="Gene3D" id="2.40.170.20">
    <property type="entry name" value="TonB-dependent receptor, beta-barrel domain"/>
    <property type="match status" value="1"/>
</dbReference>
<evidence type="ECO:0000256" key="2">
    <source>
        <dbReference type="ARBA" id="ARBA00022448"/>
    </source>
</evidence>
<evidence type="ECO:0000256" key="3">
    <source>
        <dbReference type="ARBA" id="ARBA00022692"/>
    </source>
</evidence>
<dbReference type="PANTHER" id="PTHR30442">
    <property type="entry name" value="IRON III DICITRATE TRANSPORT PROTEIN FECA"/>
    <property type="match status" value="1"/>
</dbReference>
<dbReference type="InterPro" id="IPR000531">
    <property type="entry name" value="Beta-barrel_TonB"/>
</dbReference>
<keyword evidence="2" id="KW-0813">Transport</keyword>
<accession>A0A3B1DKQ7</accession>
<dbReference type="SUPFAM" id="SSF56935">
    <property type="entry name" value="Porins"/>
    <property type="match status" value="1"/>
</dbReference>
<dbReference type="InterPro" id="IPR036942">
    <property type="entry name" value="Beta-barrel_TonB_sf"/>
</dbReference>
<proteinExistence type="predicted"/>
<dbReference type="Pfam" id="PF07715">
    <property type="entry name" value="Plug"/>
    <property type="match status" value="1"/>
</dbReference>
<keyword evidence="6" id="KW-0998">Cell outer membrane</keyword>
<dbReference type="GO" id="GO:0009279">
    <property type="term" value="C:cell outer membrane"/>
    <property type="evidence" value="ECO:0007669"/>
    <property type="project" value="UniProtKB-SubCell"/>
</dbReference>
<keyword evidence="3" id="KW-0812">Transmembrane</keyword>
<dbReference type="Pfam" id="PF00593">
    <property type="entry name" value="TonB_dep_Rec_b-barrel"/>
    <property type="match status" value="1"/>
</dbReference>
<dbReference type="InterPro" id="IPR037066">
    <property type="entry name" value="Plug_dom_sf"/>
</dbReference>
<feature type="domain" description="TonB-dependent receptor-like beta-barrel" evidence="7">
    <location>
        <begin position="264"/>
        <end position="721"/>
    </location>
</feature>
<evidence type="ECO:0000313" key="9">
    <source>
        <dbReference type="EMBL" id="VAX35570.1"/>
    </source>
</evidence>
<evidence type="ECO:0000256" key="5">
    <source>
        <dbReference type="ARBA" id="ARBA00023136"/>
    </source>
</evidence>
<dbReference type="AlphaFoldDB" id="A0A3B1DKQ7"/>
<dbReference type="InterPro" id="IPR039426">
    <property type="entry name" value="TonB-dep_rcpt-like"/>
</dbReference>
<dbReference type="InterPro" id="IPR012910">
    <property type="entry name" value="Plug_dom"/>
</dbReference>
<evidence type="ECO:0000256" key="4">
    <source>
        <dbReference type="ARBA" id="ARBA00023077"/>
    </source>
</evidence>
<keyword evidence="9" id="KW-0675">Receptor</keyword>
<sequence>MRAKYFNPSLIAIMLILGNVSSARAEDNSEKIWDVITVLGSKESEASLPGSGDRVSSEDMRKHSYDDINRILRKVPGVYVREEDGYGLFPSIGLRGVDISRNQKVTVMEDGITAAPAPYSSPAAYYSPTAGRMNSIEVLKGSSQIKYGPHTTGGVINYISTQIPTEREIYLKGLYGSENETRIHGFIGDKIETSKGRFGYLLEQYYRENDGFKTIDTTADFSDGDDTGFTKTEPMFKFSWETPLDAYRYQKVEAKFGYTDLKANETYLGLTEADFKNNPYRRYSATRFDNIDSENARSYLRYATELGENTMVSLTGYYNQFQRNWRKLHKVNGDSLANALAAGGTSLSILKGEAAGSFDVRNNNREYAQWGYLSNVNFDFSIGETVHNLEIGLGYHRDYVRRNQNTITYTQDAYGVITGSSVSAPGTAGNRRQDTQSISSYIRDSIDIGQWTITPGFRYENINYEYVDYNTKGSPDIITGRNTSTMSALAGGIGVNYEFSEELSAFGGIHQGFSVPGPRDNAKKGLKEETSLTKEVGVRFKPTQAFNTEFVYFHTSFNDLLVKDNIGGSGSGNSENVGSVLSQGIEFKAQYDLGIAQRKTFNNPYYIAFTYTDAQLDGDSNSTDSESIFSGGKDGNKVPYIPEHQFTIGTGLEFSKWGVFIDGTYVAETFATANNVSNKFQADGVTPDARFGKIDEFFVVDLSGHYNINKHTKLVANLHNVGDLEYIVSRQPHGPRPGKPFTATVGLEMKF</sequence>
<comment type="subcellular location">
    <subcellularLocation>
        <location evidence="1">Cell outer membrane</location>
        <topology evidence="1">Multi-pass membrane protein</topology>
    </subcellularLocation>
</comment>
<name>A0A3B1DKQ7_9ZZZZ</name>
<evidence type="ECO:0000256" key="1">
    <source>
        <dbReference type="ARBA" id="ARBA00004571"/>
    </source>
</evidence>
<evidence type="ECO:0000259" key="7">
    <source>
        <dbReference type="Pfam" id="PF00593"/>
    </source>
</evidence>
<keyword evidence="5" id="KW-0472">Membrane</keyword>
<feature type="domain" description="TonB-dependent receptor plug" evidence="8">
    <location>
        <begin position="47"/>
        <end position="155"/>
    </location>
</feature>
<organism evidence="9">
    <name type="scientific">hydrothermal vent metagenome</name>
    <dbReference type="NCBI Taxonomy" id="652676"/>
    <lineage>
        <taxon>unclassified sequences</taxon>
        <taxon>metagenomes</taxon>
        <taxon>ecological metagenomes</taxon>
    </lineage>
</organism>
<reference evidence="9" key="1">
    <citation type="submission" date="2018-06" db="EMBL/GenBank/DDBJ databases">
        <authorList>
            <person name="Zhirakovskaya E."/>
        </authorList>
    </citation>
    <scope>NUCLEOTIDE SEQUENCE</scope>
</reference>
<dbReference type="Gene3D" id="2.170.130.10">
    <property type="entry name" value="TonB-dependent receptor, plug domain"/>
    <property type="match status" value="1"/>
</dbReference>
<evidence type="ECO:0000259" key="8">
    <source>
        <dbReference type="Pfam" id="PF07715"/>
    </source>
</evidence>
<dbReference type="PANTHER" id="PTHR30442:SF0">
    <property type="entry name" value="FE(3+) DICITRATE TRANSPORT PROTEIN FECA"/>
    <property type="match status" value="1"/>
</dbReference>